<dbReference type="GeneID" id="70189340"/>
<feature type="domain" description="SMP-30/Gluconolactonase/LRE-like region" evidence="2">
    <location>
        <begin position="213"/>
        <end position="321"/>
    </location>
</feature>
<comment type="caution">
    <text evidence="3">The sequence shown here is derived from an EMBL/GenBank/DDBJ whole genome shotgun (WGS) entry which is preliminary data.</text>
</comment>
<dbReference type="EMBL" id="JAGTJQ010000013">
    <property type="protein sequence ID" value="KAH7014602.1"/>
    <property type="molecule type" value="Genomic_DNA"/>
</dbReference>
<dbReference type="Gene3D" id="2.120.10.30">
    <property type="entry name" value="TolB, C-terminal domain"/>
    <property type="match status" value="1"/>
</dbReference>
<keyword evidence="1" id="KW-0732">Signal</keyword>
<reference evidence="3" key="1">
    <citation type="journal article" date="2021" name="Nat. Commun.">
        <title>Genetic determinants of endophytism in the Arabidopsis root mycobiome.</title>
        <authorList>
            <person name="Mesny F."/>
            <person name="Miyauchi S."/>
            <person name="Thiergart T."/>
            <person name="Pickel B."/>
            <person name="Atanasova L."/>
            <person name="Karlsson M."/>
            <person name="Huettel B."/>
            <person name="Barry K.W."/>
            <person name="Haridas S."/>
            <person name="Chen C."/>
            <person name="Bauer D."/>
            <person name="Andreopoulos W."/>
            <person name="Pangilinan J."/>
            <person name="LaButti K."/>
            <person name="Riley R."/>
            <person name="Lipzen A."/>
            <person name="Clum A."/>
            <person name="Drula E."/>
            <person name="Henrissat B."/>
            <person name="Kohler A."/>
            <person name="Grigoriev I.V."/>
            <person name="Martin F.M."/>
            <person name="Hacquard S."/>
        </authorList>
    </citation>
    <scope>NUCLEOTIDE SEQUENCE</scope>
    <source>
        <strain evidence="3">MPI-CAGE-CH-0230</strain>
    </source>
</reference>
<organism evidence="3 4">
    <name type="scientific">Microdochium trichocladiopsis</name>
    <dbReference type="NCBI Taxonomy" id="1682393"/>
    <lineage>
        <taxon>Eukaryota</taxon>
        <taxon>Fungi</taxon>
        <taxon>Dikarya</taxon>
        <taxon>Ascomycota</taxon>
        <taxon>Pezizomycotina</taxon>
        <taxon>Sordariomycetes</taxon>
        <taxon>Xylariomycetidae</taxon>
        <taxon>Xylariales</taxon>
        <taxon>Microdochiaceae</taxon>
        <taxon>Microdochium</taxon>
    </lineage>
</organism>
<evidence type="ECO:0000313" key="3">
    <source>
        <dbReference type="EMBL" id="KAH7014602.1"/>
    </source>
</evidence>
<sequence>MQIKLLHVLFAGASAATLIPQGGARFNDACLPRLPSRIVARLGHQPSFLENLAFRDNGDLLVTQNHPKPQIYTIKQPWLKNARLTLLHEFQDTDGAAGVVQVAPDHFVVAAAKWNGFNPVPASATLQFIRLAKNGSVAETGFVGRYPELGLFNGLARLGDYQNSILAADSALGVIHKFSPLTGDHHVVVDVPELKATDPSAPVPIGVNGIKLHDSHLYWTNSNTASIFRLAITEDGLPAKSAKVELVSCVPDGLAIDDFAIDVRGNIWVAAVINNEGVVVRPDGSTVSAVGSAGEMTVASGTALAFGNTAADSHILYATTAGGLPAPVNGTVIEPGKVVAIDATAFLCLVCDVGRLAIGPLPRLDL</sequence>
<evidence type="ECO:0000313" key="4">
    <source>
        <dbReference type="Proteomes" id="UP000756346"/>
    </source>
</evidence>
<dbReference type="RefSeq" id="XP_046005569.1">
    <property type="nucleotide sequence ID" value="XM_046159794.1"/>
</dbReference>
<accession>A0A9P8XSI8</accession>
<name>A0A9P8XSI8_9PEZI</name>
<dbReference type="AlphaFoldDB" id="A0A9P8XSI8"/>
<protein>
    <recommendedName>
        <fullName evidence="2">SMP-30/Gluconolactonase/LRE-like region domain-containing protein</fullName>
    </recommendedName>
</protein>
<dbReference type="Pfam" id="PF08450">
    <property type="entry name" value="SGL"/>
    <property type="match status" value="1"/>
</dbReference>
<proteinExistence type="predicted"/>
<dbReference type="InterPro" id="IPR011042">
    <property type="entry name" value="6-blade_b-propeller_TolB-like"/>
</dbReference>
<dbReference type="OrthoDB" id="5233393at2759"/>
<dbReference type="Proteomes" id="UP000756346">
    <property type="component" value="Unassembled WGS sequence"/>
</dbReference>
<dbReference type="PANTHER" id="PTHR42060">
    <property type="entry name" value="NHL REPEAT-CONTAINING PROTEIN-RELATED"/>
    <property type="match status" value="1"/>
</dbReference>
<feature type="signal peptide" evidence="1">
    <location>
        <begin position="1"/>
        <end position="15"/>
    </location>
</feature>
<dbReference type="SUPFAM" id="SSF63829">
    <property type="entry name" value="Calcium-dependent phosphotriesterase"/>
    <property type="match status" value="1"/>
</dbReference>
<gene>
    <name evidence="3" type="ORF">B0I36DRAFT_369540</name>
</gene>
<feature type="chain" id="PRO_5040244046" description="SMP-30/Gluconolactonase/LRE-like region domain-containing protein" evidence="1">
    <location>
        <begin position="16"/>
        <end position="366"/>
    </location>
</feature>
<dbReference type="InterPro" id="IPR052998">
    <property type="entry name" value="Hetero-Diels-Alderase-like"/>
</dbReference>
<evidence type="ECO:0000256" key="1">
    <source>
        <dbReference type="SAM" id="SignalP"/>
    </source>
</evidence>
<evidence type="ECO:0000259" key="2">
    <source>
        <dbReference type="Pfam" id="PF08450"/>
    </source>
</evidence>
<keyword evidence="4" id="KW-1185">Reference proteome</keyword>
<dbReference type="PANTHER" id="PTHR42060:SF1">
    <property type="entry name" value="NHL REPEAT-CONTAINING PROTEIN"/>
    <property type="match status" value="1"/>
</dbReference>
<dbReference type="InterPro" id="IPR013658">
    <property type="entry name" value="SGL"/>
</dbReference>